<comment type="caution">
    <text evidence="2">The sequence shown here is derived from an EMBL/GenBank/DDBJ whole genome shotgun (WGS) entry which is preliminary data.</text>
</comment>
<organism evidence="2 3">
    <name type="scientific">Colletotrichum musicola</name>
    <dbReference type="NCBI Taxonomy" id="2175873"/>
    <lineage>
        <taxon>Eukaryota</taxon>
        <taxon>Fungi</taxon>
        <taxon>Dikarya</taxon>
        <taxon>Ascomycota</taxon>
        <taxon>Pezizomycotina</taxon>
        <taxon>Sordariomycetes</taxon>
        <taxon>Hypocreomycetidae</taxon>
        <taxon>Glomerellales</taxon>
        <taxon>Glomerellaceae</taxon>
        <taxon>Colletotrichum</taxon>
        <taxon>Colletotrichum orchidearum species complex</taxon>
    </lineage>
</organism>
<evidence type="ECO:0000313" key="3">
    <source>
        <dbReference type="Proteomes" id="UP000639643"/>
    </source>
</evidence>
<protein>
    <submittedName>
        <fullName evidence="2">Uncharacterized protein</fullName>
    </submittedName>
</protein>
<accession>A0A8H6NYW5</accession>
<feature type="region of interest" description="Disordered" evidence="1">
    <location>
        <begin position="145"/>
        <end position="169"/>
    </location>
</feature>
<gene>
    <name evidence="2" type="ORF">CMUS01_00359</name>
</gene>
<dbReference type="EMBL" id="WIGM01000005">
    <property type="protein sequence ID" value="KAF6845116.1"/>
    <property type="molecule type" value="Genomic_DNA"/>
</dbReference>
<name>A0A8H6NYW5_9PEZI</name>
<feature type="compositionally biased region" description="Polar residues" evidence="1">
    <location>
        <begin position="10"/>
        <end position="19"/>
    </location>
</feature>
<dbReference type="AlphaFoldDB" id="A0A8H6NYW5"/>
<proteinExistence type="predicted"/>
<keyword evidence="3" id="KW-1185">Reference proteome</keyword>
<dbReference type="Proteomes" id="UP000639643">
    <property type="component" value="Unassembled WGS sequence"/>
</dbReference>
<feature type="region of interest" description="Disordered" evidence="1">
    <location>
        <begin position="70"/>
        <end position="113"/>
    </location>
</feature>
<evidence type="ECO:0000256" key="1">
    <source>
        <dbReference type="SAM" id="MobiDB-lite"/>
    </source>
</evidence>
<feature type="compositionally biased region" description="Basic and acidic residues" evidence="1">
    <location>
        <begin position="28"/>
        <end position="41"/>
    </location>
</feature>
<evidence type="ECO:0000313" key="2">
    <source>
        <dbReference type="EMBL" id="KAF6845116.1"/>
    </source>
</evidence>
<reference evidence="2" key="1">
    <citation type="journal article" date="2020" name="Phytopathology">
        <title>Genome Sequence Resources of Colletotrichum truncatum, C. plurivorum, C. musicola, and C. sojae: Four Species Pathogenic to Soybean (Glycine max).</title>
        <authorList>
            <person name="Rogerio F."/>
            <person name="Boufleur T.R."/>
            <person name="Ciampi-Guillardi M."/>
            <person name="Sukno S.A."/>
            <person name="Thon M.R."/>
            <person name="Massola Junior N.S."/>
            <person name="Baroncelli R."/>
        </authorList>
    </citation>
    <scope>NUCLEOTIDE SEQUENCE</scope>
    <source>
        <strain evidence="2">LFN0074</strain>
    </source>
</reference>
<feature type="region of interest" description="Disordered" evidence="1">
    <location>
        <begin position="1"/>
        <end position="50"/>
    </location>
</feature>
<sequence length="185" mass="19921">MKEQNPAAGSDSTMATLQLNGLRYPGRAHRDPCCREGDGRRVNSVGEPASRRAEVAQTALAILNRFSHAAGVGSRDPCAGPRTAGEGRSPGLKLPMSLDARGAGRSKAPLPGGMKTVWQQARDGRRDRLGNLWARSETQLYEQFSFERPTDTLGQAGAHEDRDMPPTAGRQIGIDALQHCHQGLL</sequence>